<dbReference type="PANTHER" id="PTHR15431:SF4">
    <property type="entry name" value="PROTEIN TONNEAU 1B"/>
    <property type="match status" value="1"/>
</dbReference>
<keyword evidence="2" id="KW-0963">Cytoplasm</keyword>
<name>A0A445BDV2_ARAHY</name>
<accession>A0A445BDV2</accession>
<gene>
    <name evidence="5" type="ORF">Ahy_A09g041756</name>
</gene>
<evidence type="ECO:0000256" key="4">
    <source>
        <dbReference type="SAM" id="Phobius"/>
    </source>
</evidence>
<comment type="caution">
    <text evidence="5">The sequence shown here is derived from an EMBL/GenBank/DDBJ whole genome shotgun (WGS) entry which is preliminary data.</text>
</comment>
<feature type="transmembrane region" description="Helical" evidence="4">
    <location>
        <begin position="76"/>
        <end position="97"/>
    </location>
</feature>
<evidence type="ECO:0000313" key="6">
    <source>
        <dbReference type="Proteomes" id="UP000289738"/>
    </source>
</evidence>
<dbReference type="STRING" id="3818.A0A445BDV2"/>
<evidence type="ECO:0000256" key="1">
    <source>
        <dbReference type="ARBA" id="ARBA00004245"/>
    </source>
</evidence>
<reference evidence="5 6" key="1">
    <citation type="submission" date="2019-01" db="EMBL/GenBank/DDBJ databases">
        <title>Sequencing of cultivated peanut Arachis hypogaea provides insights into genome evolution and oil improvement.</title>
        <authorList>
            <person name="Chen X."/>
        </authorList>
    </citation>
    <scope>NUCLEOTIDE SEQUENCE [LARGE SCALE GENOMIC DNA]</scope>
    <source>
        <strain evidence="6">cv. Fuhuasheng</strain>
        <tissue evidence="5">Leaves</tissue>
    </source>
</reference>
<dbReference type="Pfam" id="PF16045">
    <property type="entry name" value="LisH_2"/>
    <property type="match status" value="1"/>
</dbReference>
<evidence type="ECO:0000313" key="5">
    <source>
        <dbReference type="EMBL" id="RYR36801.1"/>
    </source>
</evidence>
<keyword evidence="3" id="KW-0206">Cytoskeleton</keyword>
<dbReference type="InterPro" id="IPR006594">
    <property type="entry name" value="LisH"/>
</dbReference>
<evidence type="ECO:0000256" key="2">
    <source>
        <dbReference type="ARBA" id="ARBA00022490"/>
    </source>
</evidence>
<keyword evidence="4" id="KW-0812">Transmembrane</keyword>
<dbReference type="EMBL" id="SDMP01000009">
    <property type="protein sequence ID" value="RYR36801.1"/>
    <property type="molecule type" value="Genomic_DNA"/>
</dbReference>
<dbReference type="PANTHER" id="PTHR15431">
    <property type="entry name" value="FGFR1 ONCOGENE PARTNER/LISH DOMAIN-CONTAINING PROTEIN"/>
    <property type="match status" value="1"/>
</dbReference>
<organism evidence="5 6">
    <name type="scientific">Arachis hypogaea</name>
    <name type="common">Peanut</name>
    <dbReference type="NCBI Taxonomy" id="3818"/>
    <lineage>
        <taxon>Eukaryota</taxon>
        <taxon>Viridiplantae</taxon>
        <taxon>Streptophyta</taxon>
        <taxon>Embryophyta</taxon>
        <taxon>Tracheophyta</taxon>
        <taxon>Spermatophyta</taxon>
        <taxon>Magnoliopsida</taxon>
        <taxon>eudicotyledons</taxon>
        <taxon>Gunneridae</taxon>
        <taxon>Pentapetalae</taxon>
        <taxon>rosids</taxon>
        <taxon>fabids</taxon>
        <taxon>Fabales</taxon>
        <taxon>Fabaceae</taxon>
        <taxon>Papilionoideae</taxon>
        <taxon>50 kb inversion clade</taxon>
        <taxon>dalbergioids sensu lato</taxon>
        <taxon>Dalbergieae</taxon>
        <taxon>Pterocarpus clade</taxon>
        <taxon>Arachis</taxon>
    </lineage>
</organism>
<dbReference type="AlphaFoldDB" id="A0A445BDV2"/>
<dbReference type="PROSITE" id="PS50896">
    <property type="entry name" value="LISH"/>
    <property type="match status" value="1"/>
</dbReference>
<proteinExistence type="predicted"/>
<keyword evidence="6" id="KW-1185">Reference proteome</keyword>
<dbReference type="Gene3D" id="1.20.960.40">
    <property type="match status" value="1"/>
</dbReference>
<keyword evidence="4" id="KW-0472">Membrane</keyword>
<comment type="subcellular location">
    <subcellularLocation>
        <location evidence="1">Cytoplasm</location>
        <location evidence="1">Cytoskeleton</location>
    </subcellularLocation>
</comment>
<dbReference type="GO" id="GO:0015630">
    <property type="term" value="C:microtubule cytoskeleton"/>
    <property type="evidence" value="ECO:0007669"/>
    <property type="project" value="UniProtKB-ARBA"/>
</dbReference>
<protein>
    <submittedName>
        <fullName evidence="5">Uncharacterized protein</fullName>
    </submittedName>
</protein>
<sequence length="342" mass="38879">MDDYTREMMDLKTLVTRTLEKKGVLARIRAELRASVFEAIEEEDRVIEKEPALPPALLGSCNDRAKQLHASPSGSVWFMLFTILFYVLFKIGVNSAVTRTRFDFHFLTSNSYLFTTHRNPAVWCRAGRLLTALICEYLDWAQLSHTLKVYLPECNLEKDFWKAELKEFSSKNGYDLNRNGDSPLLLDVLEGFLRFEVFQLVASMILFFIEEMMAYRLNINFSLQNLSQARALPNSDSRNMRRPSSSSVAGGLPPLGRCIIDHVSIRGCSFIAGIRRGGSSTSAYRMDEYNWRYDSDELPEGVIQASSALENLHLDRKARNLTSSWRHAGDGIGEDDGRADHV</sequence>
<dbReference type="Proteomes" id="UP000289738">
    <property type="component" value="Chromosome A09"/>
</dbReference>
<evidence type="ECO:0000256" key="3">
    <source>
        <dbReference type="ARBA" id="ARBA00023212"/>
    </source>
</evidence>
<keyword evidence="4" id="KW-1133">Transmembrane helix</keyword>